<dbReference type="RefSeq" id="WP_084115395.1">
    <property type="nucleotide sequence ID" value="NZ_FWXH01000005.1"/>
</dbReference>
<dbReference type="OrthoDB" id="9789943at2"/>
<accession>A0A1W1XH51</accession>
<dbReference type="PANTHER" id="PTHR34351">
    <property type="entry name" value="SLR1927 PROTEIN-RELATED"/>
    <property type="match status" value="1"/>
</dbReference>
<dbReference type="PANTHER" id="PTHR34351:SF2">
    <property type="entry name" value="DUF58 DOMAIN-CONTAINING PROTEIN"/>
    <property type="match status" value="1"/>
</dbReference>
<dbReference type="AlphaFoldDB" id="A0A1W1XH51"/>
<evidence type="ECO:0000313" key="2">
    <source>
        <dbReference type="Proteomes" id="UP000192468"/>
    </source>
</evidence>
<proteinExistence type="predicted"/>
<keyword evidence="2" id="KW-1185">Reference proteome</keyword>
<dbReference type="EMBL" id="FWXH01000005">
    <property type="protein sequence ID" value="SMC23280.1"/>
    <property type="molecule type" value="Genomic_DNA"/>
</dbReference>
<dbReference type="Proteomes" id="UP000192468">
    <property type="component" value="Unassembled WGS sequence"/>
</dbReference>
<evidence type="ECO:0000313" key="1">
    <source>
        <dbReference type="EMBL" id="SMC23280.1"/>
    </source>
</evidence>
<sequence>MFEYLIFIFIGAVLFLVADITRKRGFDKLTIDRYINKNKLNINEEFTITTIVENKKGLSISYLNLKQALPSNVILSRSFEGEDLYKFKIGKNQRIKRSVKGKISKRGVYLFDGIEASVGDMFGFSFNTKKFDNYNEVIVYPKLVPIENFKVKNLGSLGDRVIRRWLAEDNLYIKGIRDYSVNDRMKDINWKASSRMSKLMVNEYDSTSNMKLSIILNVQCGEPYWKNIKPELIEKAIEMSISLTKNSIKFGVETGFYTNAMLTGMSSREFKGVFPSLKSFEIVAEICARIGYDINGCLDVYFKKNRNIFDRNTVYVLITCFMDENIKSQISAMKRLGINLKIIDVSCDDGVYYE</sequence>
<dbReference type="STRING" id="1121291.SAMN02745134_01856"/>
<protein>
    <submittedName>
        <fullName evidence="1">Uncharacterized conserved protein, DUF58 family, contains vWF domain</fullName>
    </submittedName>
</protein>
<gene>
    <name evidence="1" type="ORF">SAMN02745134_01856</name>
</gene>
<reference evidence="1 2" key="1">
    <citation type="submission" date="2017-04" db="EMBL/GenBank/DDBJ databases">
        <authorList>
            <person name="Afonso C.L."/>
            <person name="Miller P.J."/>
            <person name="Scott M.A."/>
            <person name="Spackman E."/>
            <person name="Goraichik I."/>
            <person name="Dimitrov K.M."/>
            <person name="Suarez D.L."/>
            <person name="Swayne D.E."/>
        </authorList>
    </citation>
    <scope>NUCLEOTIDE SEQUENCE [LARGE SCALE GENOMIC DNA]</scope>
    <source>
        <strain evidence="1 2">DSM 12555</strain>
    </source>
</reference>
<organism evidence="1 2">
    <name type="scientific">Clostridium acidisoli DSM 12555</name>
    <dbReference type="NCBI Taxonomy" id="1121291"/>
    <lineage>
        <taxon>Bacteria</taxon>
        <taxon>Bacillati</taxon>
        <taxon>Bacillota</taxon>
        <taxon>Clostridia</taxon>
        <taxon>Eubacteriales</taxon>
        <taxon>Clostridiaceae</taxon>
        <taxon>Clostridium</taxon>
    </lineage>
</organism>
<name>A0A1W1XH51_9CLOT</name>